<gene>
    <name evidence="1" type="ORF">CY34DRAFT_17740</name>
</gene>
<dbReference type="OrthoDB" id="3261928at2759"/>
<reference evidence="2" key="2">
    <citation type="submission" date="2015-01" db="EMBL/GenBank/DDBJ databases">
        <title>Evolutionary Origins and Diversification of the Mycorrhizal Mutualists.</title>
        <authorList>
            <consortium name="DOE Joint Genome Institute"/>
            <consortium name="Mycorrhizal Genomics Consortium"/>
            <person name="Kohler A."/>
            <person name="Kuo A."/>
            <person name="Nagy L.G."/>
            <person name="Floudas D."/>
            <person name="Copeland A."/>
            <person name="Barry K.W."/>
            <person name="Cichocki N."/>
            <person name="Veneault-Fourrey C."/>
            <person name="LaButti K."/>
            <person name="Lindquist E.A."/>
            <person name="Lipzen A."/>
            <person name="Lundell T."/>
            <person name="Morin E."/>
            <person name="Murat C."/>
            <person name="Riley R."/>
            <person name="Ohm R."/>
            <person name="Sun H."/>
            <person name="Tunlid A."/>
            <person name="Henrissat B."/>
            <person name="Grigoriev I.V."/>
            <person name="Hibbett D.S."/>
            <person name="Martin F."/>
        </authorList>
    </citation>
    <scope>NUCLEOTIDE SEQUENCE [LARGE SCALE GENOMIC DNA]</scope>
    <source>
        <strain evidence="2">UH-Slu-Lm8-n1</strain>
    </source>
</reference>
<sequence length="221" mass="23968">MATHQFWTGVPDFPPPPVPVQADIPVFVPPPTEQVSPAADVPAKVTVPMPPTVVKGHNVSVQMIYSAQVTGPVSRGSKLITKKAKLISSDTIVLKDISHAIFVKKFLAIHELEDKFAAGAISGPPFKMYWTGSVGGKAGATTINNDRQFSVALAALLKKNKGICQVGVKFDVDKMDGFRIRTRMSCEFTPDIIPDIPVARLCEITGVVEGRLRKLQMFCKD</sequence>
<reference evidence="1 2" key="1">
    <citation type="submission" date="2014-04" db="EMBL/GenBank/DDBJ databases">
        <authorList>
            <consortium name="DOE Joint Genome Institute"/>
            <person name="Kuo A."/>
            <person name="Ruytinx J."/>
            <person name="Rineau F."/>
            <person name="Colpaert J."/>
            <person name="Kohler A."/>
            <person name="Nagy L.G."/>
            <person name="Floudas D."/>
            <person name="Copeland A."/>
            <person name="Barry K.W."/>
            <person name="Cichocki N."/>
            <person name="Veneault-Fourrey C."/>
            <person name="LaButti K."/>
            <person name="Lindquist E.A."/>
            <person name="Lipzen A."/>
            <person name="Lundell T."/>
            <person name="Morin E."/>
            <person name="Murat C."/>
            <person name="Sun H."/>
            <person name="Tunlid A."/>
            <person name="Henrissat B."/>
            <person name="Grigoriev I.V."/>
            <person name="Hibbett D.S."/>
            <person name="Martin F."/>
            <person name="Nordberg H.P."/>
            <person name="Cantor M.N."/>
            <person name="Hua S.X."/>
        </authorList>
    </citation>
    <scope>NUCLEOTIDE SEQUENCE [LARGE SCALE GENOMIC DNA]</scope>
    <source>
        <strain evidence="1 2">UH-Slu-Lm8-n1</strain>
    </source>
</reference>
<keyword evidence="2" id="KW-1185">Reference proteome</keyword>
<evidence type="ECO:0000313" key="1">
    <source>
        <dbReference type="EMBL" id="KIK34417.1"/>
    </source>
</evidence>
<proteinExistence type="predicted"/>
<name>A0A0D0AJJ7_9AGAM</name>
<evidence type="ECO:0000313" key="2">
    <source>
        <dbReference type="Proteomes" id="UP000054485"/>
    </source>
</evidence>
<dbReference type="AlphaFoldDB" id="A0A0D0AJJ7"/>
<dbReference type="Proteomes" id="UP000054485">
    <property type="component" value="Unassembled WGS sequence"/>
</dbReference>
<accession>A0A0D0AJJ7</accession>
<protein>
    <submittedName>
        <fullName evidence="1">Uncharacterized protein</fullName>
    </submittedName>
</protein>
<dbReference type="HOGENOM" id="CLU_1251411_0_0_1"/>
<dbReference type="EMBL" id="KN835757">
    <property type="protein sequence ID" value="KIK34417.1"/>
    <property type="molecule type" value="Genomic_DNA"/>
</dbReference>
<dbReference type="InParanoid" id="A0A0D0AJJ7"/>
<organism evidence="1 2">
    <name type="scientific">Suillus luteus UH-Slu-Lm8-n1</name>
    <dbReference type="NCBI Taxonomy" id="930992"/>
    <lineage>
        <taxon>Eukaryota</taxon>
        <taxon>Fungi</taxon>
        <taxon>Dikarya</taxon>
        <taxon>Basidiomycota</taxon>
        <taxon>Agaricomycotina</taxon>
        <taxon>Agaricomycetes</taxon>
        <taxon>Agaricomycetidae</taxon>
        <taxon>Boletales</taxon>
        <taxon>Suillineae</taxon>
        <taxon>Suillaceae</taxon>
        <taxon>Suillus</taxon>
    </lineage>
</organism>